<dbReference type="PANTHER" id="PTHR13405:SF11">
    <property type="entry name" value="NUCLEAR PORE COMPLEX PROTEIN NUP133"/>
    <property type="match status" value="1"/>
</dbReference>
<evidence type="ECO:0000259" key="6">
    <source>
        <dbReference type="Pfam" id="PF08801"/>
    </source>
</evidence>
<dbReference type="Gene3D" id="2.130.10.10">
    <property type="entry name" value="YVTN repeat-like/Quinoprotein amine dehydrogenase"/>
    <property type="match status" value="1"/>
</dbReference>
<evidence type="ECO:0000313" key="8">
    <source>
        <dbReference type="Proteomes" id="UP000828390"/>
    </source>
</evidence>
<dbReference type="GO" id="GO:0031080">
    <property type="term" value="C:nuclear pore outer ring"/>
    <property type="evidence" value="ECO:0007669"/>
    <property type="project" value="TreeGrafter"/>
</dbReference>
<evidence type="ECO:0000256" key="5">
    <source>
        <dbReference type="SAM" id="MobiDB-lite"/>
    </source>
</evidence>
<organism evidence="7 8">
    <name type="scientific">Dreissena polymorpha</name>
    <name type="common">Zebra mussel</name>
    <name type="synonym">Mytilus polymorpha</name>
    <dbReference type="NCBI Taxonomy" id="45954"/>
    <lineage>
        <taxon>Eukaryota</taxon>
        <taxon>Metazoa</taxon>
        <taxon>Spiralia</taxon>
        <taxon>Lophotrochozoa</taxon>
        <taxon>Mollusca</taxon>
        <taxon>Bivalvia</taxon>
        <taxon>Autobranchia</taxon>
        <taxon>Heteroconchia</taxon>
        <taxon>Euheterodonta</taxon>
        <taxon>Imparidentia</taxon>
        <taxon>Neoheterodontei</taxon>
        <taxon>Myida</taxon>
        <taxon>Dreissenoidea</taxon>
        <taxon>Dreissenidae</taxon>
        <taxon>Dreissena</taxon>
    </lineage>
</organism>
<feature type="domain" description="Nucleoporin Nup133/Nup155-like N-terminal" evidence="6">
    <location>
        <begin position="66"/>
        <end position="364"/>
    </location>
</feature>
<dbReference type="GO" id="GO:0016973">
    <property type="term" value="P:poly(A)+ mRNA export from nucleus"/>
    <property type="evidence" value="ECO:0007669"/>
    <property type="project" value="TreeGrafter"/>
</dbReference>
<reference evidence="7" key="1">
    <citation type="journal article" date="2019" name="bioRxiv">
        <title>The Genome of the Zebra Mussel, Dreissena polymorpha: A Resource for Invasive Species Research.</title>
        <authorList>
            <person name="McCartney M.A."/>
            <person name="Auch B."/>
            <person name="Kono T."/>
            <person name="Mallez S."/>
            <person name="Zhang Y."/>
            <person name="Obille A."/>
            <person name="Becker A."/>
            <person name="Abrahante J.E."/>
            <person name="Garbe J."/>
            <person name="Badalamenti J.P."/>
            <person name="Herman A."/>
            <person name="Mangelson H."/>
            <person name="Liachko I."/>
            <person name="Sullivan S."/>
            <person name="Sone E.D."/>
            <person name="Koren S."/>
            <person name="Silverstein K.A.T."/>
            <person name="Beckman K.B."/>
            <person name="Gohl D.M."/>
        </authorList>
    </citation>
    <scope>NUCLEOTIDE SEQUENCE</scope>
    <source>
        <strain evidence="7">Duluth1</strain>
        <tissue evidence="7">Whole animal</tissue>
    </source>
</reference>
<dbReference type="Proteomes" id="UP000828390">
    <property type="component" value="Unassembled WGS sequence"/>
</dbReference>
<comment type="caution">
    <text evidence="7">The sequence shown here is derived from an EMBL/GenBank/DDBJ whole genome shotgun (WGS) entry which is preliminary data.</text>
</comment>
<dbReference type="GO" id="GO:0000972">
    <property type="term" value="P:transcription-dependent tethering of RNA polymerase II gene DNA at nuclear periphery"/>
    <property type="evidence" value="ECO:0007669"/>
    <property type="project" value="TreeGrafter"/>
</dbReference>
<dbReference type="AlphaFoldDB" id="A0A9D4LAS4"/>
<keyword evidence="8" id="KW-1185">Reference proteome</keyword>
<comment type="subcellular location">
    <subcellularLocation>
        <location evidence="1">Nucleus</location>
    </subcellularLocation>
</comment>
<evidence type="ECO:0000256" key="2">
    <source>
        <dbReference type="ARBA" id="ARBA00005569"/>
    </source>
</evidence>
<dbReference type="InterPro" id="IPR014908">
    <property type="entry name" value="Nucleoporin_Nup133/Nup155_N"/>
</dbReference>
<dbReference type="GO" id="GO:0017056">
    <property type="term" value="F:structural constituent of nuclear pore"/>
    <property type="evidence" value="ECO:0007669"/>
    <property type="project" value="InterPro"/>
</dbReference>
<keyword evidence="3" id="KW-0813">Transport</keyword>
<comment type="similarity">
    <text evidence="2">Belongs to the nucleoporin Nup133 family.</text>
</comment>
<protein>
    <recommendedName>
        <fullName evidence="6">Nucleoporin Nup133/Nup155-like N-terminal domain-containing protein</fullName>
    </recommendedName>
</protein>
<proteinExistence type="inferred from homology"/>
<feature type="region of interest" description="Disordered" evidence="5">
    <location>
        <begin position="1"/>
        <end position="29"/>
    </location>
</feature>
<dbReference type="InterPro" id="IPR015943">
    <property type="entry name" value="WD40/YVTN_repeat-like_dom_sf"/>
</dbReference>
<keyword evidence="4" id="KW-0539">Nucleus</keyword>
<dbReference type="PANTHER" id="PTHR13405">
    <property type="entry name" value="NUCLEAR PORE COMPLEX PROTEIN NUP133"/>
    <property type="match status" value="1"/>
</dbReference>
<dbReference type="EMBL" id="JAIWYP010000003">
    <property type="protein sequence ID" value="KAH3854403.1"/>
    <property type="molecule type" value="Genomic_DNA"/>
</dbReference>
<dbReference type="SUPFAM" id="SSF117289">
    <property type="entry name" value="Nucleoporin domain"/>
    <property type="match status" value="1"/>
</dbReference>
<evidence type="ECO:0000313" key="7">
    <source>
        <dbReference type="EMBL" id="KAH3854403.1"/>
    </source>
</evidence>
<evidence type="ECO:0000256" key="1">
    <source>
        <dbReference type="ARBA" id="ARBA00004123"/>
    </source>
</evidence>
<evidence type="ECO:0000256" key="4">
    <source>
        <dbReference type="ARBA" id="ARBA00023242"/>
    </source>
</evidence>
<gene>
    <name evidence="7" type="ORF">DPMN_096945</name>
</gene>
<accession>A0A9D4LAS4</accession>
<name>A0A9D4LAS4_DREPO</name>
<dbReference type="GO" id="GO:0006606">
    <property type="term" value="P:protein import into nucleus"/>
    <property type="evidence" value="ECO:0007669"/>
    <property type="project" value="TreeGrafter"/>
</dbReference>
<dbReference type="InterPro" id="IPR037624">
    <property type="entry name" value="Nup133-like"/>
</dbReference>
<sequence>MFNSRNSSIKPGTSPFNMSNQGNQSMQTRRVASVFTPQRKQKGNFNRSALSTSHVVEETSNFRIEKYGLSLPVLITEALTYADKSTLISVKTDESGWAWLVGGRKLFVWRHKQAQSGRNILCKELTLPPSDLAHSADRVCVIPSGSDGQTAACVAVSPEGVVRYWSNIAYETSSMEISAELKGEECDTVINLTPYGCLLATTTSSLVMIAFTPGQNAVTCRPLKSGQGMFSGIGRRMSSLIFGGGQTQAIGAPLQSVIAGNFEEDERPFYVLSGTLLQKWVVGDYNVERFLYQIDADRLFKEELAKTVWNRNAIQLSQLTTWLLDMQLTSEGVMLLGAGINQESQPIVHYAIATIATESSGTPSKLESFKVLEFVKRYEEEKETEILGYKLVVPENKQEIIYLYDDSLIVMESGAGEPSEELPAPGGRLLGAGICDNTAIFFSVTQGFISVVSTQRQEFSILDDTAQEIVSKADIGQMTASMAQIEELSMRDDRSAKLKAAFLSACSGNLRKAEEMIEELFPDEPVGNQSTEIDRLVAGLSRDLIDDYPASDPRWAETSRPDTGSSTSSLIILQQLRDKQKAHEYIINFLKKLHLWEKTLQIPDSRNTGTLPIPDGRASVMSTRQQALPGLSPHDIFYREVTGPALIVSQRYLLQGGQQAPPGLSPHDIFYREQALPGLSPHDIFYREQALPGLSLHDIFYREGSKLCLGCLPTLSSTGR</sequence>
<dbReference type="Pfam" id="PF08801">
    <property type="entry name" value="Nucleoporin_N"/>
    <property type="match status" value="1"/>
</dbReference>
<reference evidence="7" key="2">
    <citation type="submission" date="2020-11" db="EMBL/GenBank/DDBJ databases">
        <authorList>
            <person name="McCartney M.A."/>
            <person name="Auch B."/>
            <person name="Kono T."/>
            <person name="Mallez S."/>
            <person name="Becker A."/>
            <person name="Gohl D.M."/>
            <person name="Silverstein K.A.T."/>
            <person name="Koren S."/>
            <person name="Bechman K.B."/>
            <person name="Herman A."/>
            <person name="Abrahante J.E."/>
            <person name="Garbe J."/>
        </authorList>
    </citation>
    <scope>NUCLEOTIDE SEQUENCE</scope>
    <source>
        <strain evidence="7">Duluth1</strain>
        <tissue evidence="7">Whole animal</tissue>
    </source>
</reference>
<evidence type="ECO:0000256" key="3">
    <source>
        <dbReference type="ARBA" id="ARBA00022448"/>
    </source>
</evidence>